<evidence type="ECO:0000256" key="3">
    <source>
        <dbReference type="ARBA" id="ARBA00022692"/>
    </source>
</evidence>
<evidence type="ECO:0000313" key="8">
    <source>
        <dbReference type="EMBL" id="SKC20527.1"/>
    </source>
</evidence>
<dbReference type="AlphaFoldDB" id="A0A1T5HIL6"/>
<keyword evidence="5 6" id="KW-0472">Membrane</keyword>
<dbReference type="EMBL" id="FUZA01000018">
    <property type="protein sequence ID" value="SKC20527.1"/>
    <property type="molecule type" value="Genomic_DNA"/>
</dbReference>
<dbReference type="Proteomes" id="UP000190897">
    <property type="component" value="Unassembled WGS sequence"/>
</dbReference>
<evidence type="ECO:0000259" key="7">
    <source>
        <dbReference type="Pfam" id="PF02656"/>
    </source>
</evidence>
<dbReference type="InterPro" id="IPR052053">
    <property type="entry name" value="IM_YidH-like"/>
</dbReference>
<evidence type="ECO:0000256" key="5">
    <source>
        <dbReference type="ARBA" id="ARBA00023136"/>
    </source>
</evidence>
<dbReference type="InterPro" id="IPR003807">
    <property type="entry name" value="DUF202"/>
</dbReference>
<dbReference type="OrthoDB" id="582337at2"/>
<keyword evidence="2" id="KW-1003">Cell membrane</keyword>
<dbReference type="STRING" id="651661.SAMN05660293_05677"/>
<feature type="domain" description="DUF202" evidence="7">
    <location>
        <begin position="17"/>
        <end position="96"/>
    </location>
</feature>
<evidence type="ECO:0000313" key="9">
    <source>
        <dbReference type="Proteomes" id="UP000190897"/>
    </source>
</evidence>
<feature type="transmembrane region" description="Helical" evidence="6">
    <location>
        <begin position="67"/>
        <end position="87"/>
    </location>
</feature>
<gene>
    <name evidence="8" type="ORF">SAMN05660293_05677</name>
</gene>
<feature type="transmembrane region" description="Helical" evidence="6">
    <location>
        <begin position="25"/>
        <end position="47"/>
    </location>
</feature>
<keyword evidence="9" id="KW-1185">Reference proteome</keyword>
<dbReference type="RefSeq" id="WP_082218093.1">
    <property type="nucleotide sequence ID" value="NZ_FUZA01000018.1"/>
</dbReference>
<sequence length="131" mass="14636">MNTDKEKDNLSPFKPNDHLANERTYLAWVRTGIGIMAFGFVVVKFSLFVKQIGFVLHTKVTAPSHGYSSIIGIILVGLGTLSILFAFLQYRRTERQLQTGEYKPTTVLTTVLTGVIFLISILLIAYLLQSV</sequence>
<dbReference type="PANTHER" id="PTHR34187">
    <property type="entry name" value="FGR18P"/>
    <property type="match status" value="1"/>
</dbReference>
<dbReference type="PANTHER" id="PTHR34187:SF2">
    <property type="entry name" value="DUF202 DOMAIN-CONTAINING PROTEIN"/>
    <property type="match status" value="1"/>
</dbReference>
<keyword evidence="4 6" id="KW-1133">Transmembrane helix</keyword>
<reference evidence="9" key="1">
    <citation type="submission" date="2017-02" db="EMBL/GenBank/DDBJ databases">
        <authorList>
            <person name="Varghese N."/>
            <person name="Submissions S."/>
        </authorList>
    </citation>
    <scope>NUCLEOTIDE SEQUENCE [LARGE SCALE GENOMIC DNA]</scope>
    <source>
        <strain evidence="9">DSM 22270</strain>
    </source>
</reference>
<organism evidence="8 9">
    <name type="scientific">Dyadobacter psychrophilus</name>
    <dbReference type="NCBI Taxonomy" id="651661"/>
    <lineage>
        <taxon>Bacteria</taxon>
        <taxon>Pseudomonadati</taxon>
        <taxon>Bacteroidota</taxon>
        <taxon>Cytophagia</taxon>
        <taxon>Cytophagales</taxon>
        <taxon>Spirosomataceae</taxon>
        <taxon>Dyadobacter</taxon>
    </lineage>
</organism>
<protein>
    <submittedName>
        <fullName evidence="8">Putative membrane protein</fullName>
    </submittedName>
</protein>
<dbReference type="GO" id="GO:0005886">
    <property type="term" value="C:plasma membrane"/>
    <property type="evidence" value="ECO:0007669"/>
    <property type="project" value="UniProtKB-SubCell"/>
</dbReference>
<name>A0A1T5HIL6_9BACT</name>
<evidence type="ECO:0000256" key="1">
    <source>
        <dbReference type="ARBA" id="ARBA00004651"/>
    </source>
</evidence>
<evidence type="ECO:0000256" key="2">
    <source>
        <dbReference type="ARBA" id="ARBA00022475"/>
    </source>
</evidence>
<evidence type="ECO:0000256" key="4">
    <source>
        <dbReference type="ARBA" id="ARBA00022989"/>
    </source>
</evidence>
<feature type="transmembrane region" description="Helical" evidence="6">
    <location>
        <begin position="107"/>
        <end position="128"/>
    </location>
</feature>
<comment type="subcellular location">
    <subcellularLocation>
        <location evidence="1">Cell membrane</location>
        <topology evidence="1">Multi-pass membrane protein</topology>
    </subcellularLocation>
</comment>
<dbReference type="Pfam" id="PF02656">
    <property type="entry name" value="DUF202"/>
    <property type="match status" value="1"/>
</dbReference>
<evidence type="ECO:0000256" key="6">
    <source>
        <dbReference type="SAM" id="Phobius"/>
    </source>
</evidence>
<keyword evidence="3 6" id="KW-0812">Transmembrane</keyword>
<accession>A0A1T5HIL6</accession>
<proteinExistence type="predicted"/>